<comment type="caution">
    <text evidence="3">The sequence shown here is derived from an EMBL/GenBank/DDBJ whole genome shotgun (WGS) entry which is preliminary data.</text>
</comment>
<dbReference type="PANTHER" id="PTHR48070">
    <property type="entry name" value="ESTERASE OVCA2"/>
    <property type="match status" value="1"/>
</dbReference>
<dbReference type="GO" id="GO:0017000">
    <property type="term" value="P:antibiotic biosynthetic process"/>
    <property type="evidence" value="ECO:0007669"/>
    <property type="project" value="UniProtKB-ARBA"/>
</dbReference>
<evidence type="ECO:0000259" key="2">
    <source>
        <dbReference type="Pfam" id="PF03959"/>
    </source>
</evidence>
<keyword evidence="1" id="KW-0378">Hydrolase</keyword>
<dbReference type="Gene3D" id="3.40.50.1820">
    <property type="entry name" value="alpha/beta hydrolase"/>
    <property type="match status" value="1"/>
</dbReference>
<feature type="domain" description="Serine hydrolase" evidence="2">
    <location>
        <begin position="2"/>
        <end position="227"/>
    </location>
</feature>
<dbReference type="GO" id="GO:0072330">
    <property type="term" value="P:monocarboxylic acid biosynthetic process"/>
    <property type="evidence" value="ECO:0007669"/>
    <property type="project" value="UniProtKB-ARBA"/>
</dbReference>
<dbReference type="InterPro" id="IPR050593">
    <property type="entry name" value="LovG"/>
</dbReference>
<evidence type="ECO:0000313" key="3">
    <source>
        <dbReference type="EMBL" id="KAJ5389915.1"/>
    </source>
</evidence>
<evidence type="ECO:0000256" key="1">
    <source>
        <dbReference type="ARBA" id="ARBA00022801"/>
    </source>
</evidence>
<gene>
    <name evidence="3" type="ORF">N7496_000983</name>
</gene>
<dbReference type="SUPFAM" id="SSF53474">
    <property type="entry name" value="alpha/beta-Hydrolases"/>
    <property type="match status" value="1"/>
</dbReference>
<sequence>MRFLCLHGRGTNSDILEAQLAPLRRRLAQHTLEFFDAQSACAPAPEISDLYPPPYLCWYEHGRPDEVSIALDELCAVLDEDGPYDGLIGFSEGAALIASLLLFDELAGRRPRIQLAVLFNSVVPLTAHPAGVQHTSSLLSELVHGHHDHYLALLKTDEQVDDPLAQAWGFSPAGPLRIAVSTVHIIGDQDPFAPSSQLVVKMCQPERAQVLRHGGSHALPQAGDVLDQCAELIETSIMLSSLKI</sequence>
<dbReference type="GO" id="GO:0019748">
    <property type="term" value="P:secondary metabolic process"/>
    <property type="evidence" value="ECO:0007669"/>
    <property type="project" value="TreeGrafter"/>
</dbReference>
<dbReference type="EMBL" id="JAPZBS010000001">
    <property type="protein sequence ID" value="KAJ5389915.1"/>
    <property type="molecule type" value="Genomic_DNA"/>
</dbReference>
<dbReference type="GO" id="GO:0005737">
    <property type="term" value="C:cytoplasm"/>
    <property type="evidence" value="ECO:0007669"/>
    <property type="project" value="TreeGrafter"/>
</dbReference>
<reference evidence="3" key="1">
    <citation type="submission" date="2022-11" db="EMBL/GenBank/DDBJ databases">
        <authorList>
            <person name="Petersen C."/>
        </authorList>
    </citation>
    <scope>NUCLEOTIDE SEQUENCE</scope>
    <source>
        <strain evidence="3">IBT 29864</strain>
    </source>
</reference>
<name>A0A9X0B6G6_9EURO</name>
<dbReference type="RefSeq" id="XP_056560643.1">
    <property type="nucleotide sequence ID" value="XM_056693914.1"/>
</dbReference>
<dbReference type="GO" id="GO:0016787">
    <property type="term" value="F:hydrolase activity"/>
    <property type="evidence" value="ECO:0007669"/>
    <property type="project" value="UniProtKB-KW"/>
</dbReference>
<dbReference type="InterPro" id="IPR005645">
    <property type="entry name" value="FSH-like_dom"/>
</dbReference>
<dbReference type="GeneID" id="81433091"/>
<dbReference type="Proteomes" id="UP001147782">
    <property type="component" value="Unassembled WGS sequence"/>
</dbReference>
<organism evidence="3 4">
    <name type="scientific">Penicillium cataractarum</name>
    <dbReference type="NCBI Taxonomy" id="2100454"/>
    <lineage>
        <taxon>Eukaryota</taxon>
        <taxon>Fungi</taxon>
        <taxon>Dikarya</taxon>
        <taxon>Ascomycota</taxon>
        <taxon>Pezizomycotina</taxon>
        <taxon>Eurotiomycetes</taxon>
        <taxon>Eurotiomycetidae</taxon>
        <taxon>Eurotiales</taxon>
        <taxon>Aspergillaceae</taxon>
        <taxon>Penicillium</taxon>
    </lineage>
</organism>
<proteinExistence type="predicted"/>
<protein>
    <recommendedName>
        <fullName evidence="2">Serine hydrolase domain-containing protein</fullName>
    </recommendedName>
</protein>
<dbReference type="InterPro" id="IPR029058">
    <property type="entry name" value="AB_hydrolase_fold"/>
</dbReference>
<dbReference type="Pfam" id="PF03959">
    <property type="entry name" value="FSH1"/>
    <property type="match status" value="1"/>
</dbReference>
<evidence type="ECO:0000313" key="4">
    <source>
        <dbReference type="Proteomes" id="UP001147782"/>
    </source>
</evidence>
<keyword evidence="4" id="KW-1185">Reference proteome</keyword>
<dbReference type="AlphaFoldDB" id="A0A9X0B6G6"/>
<dbReference type="GO" id="GO:0005634">
    <property type="term" value="C:nucleus"/>
    <property type="evidence" value="ECO:0007669"/>
    <property type="project" value="TreeGrafter"/>
</dbReference>
<dbReference type="PANTHER" id="PTHR48070:SF7">
    <property type="entry name" value="SERINE HYDROLASE FSH DOMAIN-CONTAINING PROTEIN-RELATED"/>
    <property type="match status" value="1"/>
</dbReference>
<dbReference type="OrthoDB" id="414698at2759"/>
<reference evidence="3" key="2">
    <citation type="journal article" date="2023" name="IMA Fungus">
        <title>Comparative genomic study of the Penicillium genus elucidates a diverse pangenome and 15 lateral gene transfer events.</title>
        <authorList>
            <person name="Petersen C."/>
            <person name="Sorensen T."/>
            <person name="Nielsen M.R."/>
            <person name="Sondergaard T.E."/>
            <person name="Sorensen J.L."/>
            <person name="Fitzpatrick D.A."/>
            <person name="Frisvad J.C."/>
            <person name="Nielsen K.L."/>
        </authorList>
    </citation>
    <scope>NUCLEOTIDE SEQUENCE</scope>
    <source>
        <strain evidence="3">IBT 29864</strain>
    </source>
</reference>
<accession>A0A9X0B6G6</accession>